<feature type="non-terminal residue" evidence="3">
    <location>
        <position position="165"/>
    </location>
</feature>
<accession>A0AA38L9Q0</accession>
<name>A0AA38L9Q0_TAXCH</name>
<feature type="domain" description="ATPase AAA-type core" evidence="2">
    <location>
        <begin position="9"/>
        <end position="149"/>
    </location>
</feature>
<dbReference type="GO" id="GO:0006261">
    <property type="term" value="P:DNA-templated DNA replication"/>
    <property type="evidence" value="ECO:0007669"/>
    <property type="project" value="TreeGrafter"/>
</dbReference>
<dbReference type="InterPro" id="IPR050238">
    <property type="entry name" value="DNA_Rep/Repair_Clamp_Loader"/>
</dbReference>
<reference evidence="3 4" key="1">
    <citation type="journal article" date="2021" name="Nat. Plants">
        <title>The Taxus genome provides insights into paclitaxel biosynthesis.</title>
        <authorList>
            <person name="Xiong X."/>
            <person name="Gou J."/>
            <person name="Liao Q."/>
            <person name="Li Y."/>
            <person name="Zhou Q."/>
            <person name="Bi G."/>
            <person name="Li C."/>
            <person name="Du R."/>
            <person name="Wang X."/>
            <person name="Sun T."/>
            <person name="Guo L."/>
            <person name="Liang H."/>
            <person name="Lu P."/>
            <person name="Wu Y."/>
            <person name="Zhang Z."/>
            <person name="Ro D.K."/>
            <person name="Shang Y."/>
            <person name="Huang S."/>
            <person name="Yan J."/>
        </authorList>
    </citation>
    <scope>NUCLEOTIDE SEQUENCE [LARGE SCALE GENOMIC DNA]</scope>
    <source>
        <strain evidence="3">Ta-2019</strain>
    </source>
</reference>
<evidence type="ECO:0000256" key="1">
    <source>
        <dbReference type="ARBA" id="ARBA00005378"/>
    </source>
</evidence>
<evidence type="ECO:0000259" key="2">
    <source>
        <dbReference type="Pfam" id="PF00004"/>
    </source>
</evidence>
<dbReference type="EMBL" id="JAHRHJ020000005">
    <property type="protein sequence ID" value="KAH9316236.1"/>
    <property type="molecule type" value="Genomic_DNA"/>
</dbReference>
<dbReference type="AlphaFoldDB" id="A0AA38L9Q0"/>
<dbReference type="PANTHER" id="PTHR11669">
    <property type="entry name" value="REPLICATION FACTOR C / DNA POLYMERASE III GAMMA-TAU SUBUNIT"/>
    <property type="match status" value="1"/>
</dbReference>
<dbReference type="Proteomes" id="UP000824469">
    <property type="component" value="Unassembled WGS sequence"/>
</dbReference>
<dbReference type="PANTHER" id="PTHR11669:SF52">
    <property type="entry name" value="OS10G0574500 PROTEIN"/>
    <property type="match status" value="1"/>
</dbReference>
<dbReference type="GO" id="GO:0003689">
    <property type="term" value="F:DNA clamp loader activity"/>
    <property type="evidence" value="ECO:0007669"/>
    <property type="project" value="TreeGrafter"/>
</dbReference>
<comment type="caution">
    <text evidence="3">The sequence shown here is derived from an EMBL/GenBank/DDBJ whole genome shotgun (WGS) entry which is preliminary data.</text>
</comment>
<dbReference type="GO" id="GO:0005634">
    <property type="term" value="C:nucleus"/>
    <property type="evidence" value="ECO:0007669"/>
    <property type="project" value="TreeGrafter"/>
</dbReference>
<protein>
    <recommendedName>
        <fullName evidence="2">ATPase AAA-type core domain-containing protein</fullName>
    </recommendedName>
</protein>
<comment type="similarity">
    <text evidence="1">Belongs to the activator 1 small subunits family.</text>
</comment>
<dbReference type="GO" id="GO:0006281">
    <property type="term" value="P:DNA repair"/>
    <property type="evidence" value="ECO:0007669"/>
    <property type="project" value="TreeGrafter"/>
</dbReference>
<gene>
    <name evidence="3" type="ORF">KI387_024863</name>
</gene>
<feature type="non-terminal residue" evidence="3">
    <location>
        <position position="1"/>
    </location>
</feature>
<evidence type="ECO:0000313" key="4">
    <source>
        <dbReference type="Proteomes" id="UP000824469"/>
    </source>
</evidence>
<dbReference type="InterPro" id="IPR003959">
    <property type="entry name" value="ATPase_AAA_core"/>
</dbReference>
<organism evidence="3 4">
    <name type="scientific">Taxus chinensis</name>
    <name type="common">Chinese yew</name>
    <name type="synonym">Taxus wallichiana var. chinensis</name>
    <dbReference type="NCBI Taxonomy" id="29808"/>
    <lineage>
        <taxon>Eukaryota</taxon>
        <taxon>Viridiplantae</taxon>
        <taxon>Streptophyta</taxon>
        <taxon>Embryophyta</taxon>
        <taxon>Tracheophyta</taxon>
        <taxon>Spermatophyta</taxon>
        <taxon>Pinopsida</taxon>
        <taxon>Pinidae</taxon>
        <taxon>Conifers II</taxon>
        <taxon>Cupressales</taxon>
        <taxon>Taxaceae</taxon>
        <taxon>Taxus</taxon>
    </lineage>
</organism>
<dbReference type="GO" id="GO:0005524">
    <property type="term" value="F:ATP binding"/>
    <property type="evidence" value="ECO:0007669"/>
    <property type="project" value="InterPro"/>
</dbReference>
<dbReference type="Gene3D" id="3.40.50.300">
    <property type="entry name" value="P-loop containing nucleotide triphosphate hydrolases"/>
    <property type="match status" value="1"/>
</dbReference>
<proteinExistence type="inferred from homology"/>
<dbReference type="Pfam" id="PF00004">
    <property type="entry name" value="AAA"/>
    <property type="match status" value="1"/>
</dbReference>
<dbReference type="InterPro" id="IPR027417">
    <property type="entry name" value="P-loop_NTPase"/>
</dbReference>
<dbReference type="GO" id="GO:0016887">
    <property type="term" value="F:ATP hydrolysis activity"/>
    <property type="evidence" value="ECO:0007669"/>
    <property type="project" value="InterPro"/>
</dbReference>
<dbReference type="SUPFAM" id="SSF52540">
    <property type="entry name" value="P-loop containing nucleoside triphosphate hydrolases"/>
    <property type="match status" value="1"/>
</dbReference>
<sequence length="165" mass="18878">VCHRRCPHMIFEGPPGVGKNLLVRAMIQEIFQSDEEQIRQEKITIQLRADLVTKIVVPIKATSNHIEINLSSLGGYERNVIDLLVNDLHRARLEADSTESTVDYKVIVLREADKLASDVQHYLHWLMERYQDSCKLIFCCSNANKLQSISSLCKVIHVEPPKTEQ</sequence>
<keyword evidence="4" id="KW-1185">Reference proteome</keyword>
<dbReference type="GO" id="GO:0005663">
    <property type="term" value="C:DNA replication factor C complex"/>
    <property type="evidence" value="ECO:0007669"/>
    <property type="project" value="TreeGrafter"/>
</dbReference>
<evidence type="ECO:0000313" key="3">
    <source>
        <dbReference type="EMBL" id="KAH9316236.1"/>
    </source>
</evidence>